<protein>
    <recommendedName>
        <fullName evidence="4">VWFC domain-containing protein</fullName>
    </recommendedName>
</protein>
<keyword evidence="3" id="KW-0732">Signal</keyword>
<name>A0AAE0VSQ8_9BIVA</name>
<evidence type="ECO:0000256" key="3">
    <source>
        <dbReference type="SAM" id="SignalP"/>
    </source>
</evidence>
<feature type="compositionally biased region" description="Basic and acidic residues" evidence="1">
    <location>
        <begin position="696"/>
        <end position="706"/>
    </location>
</feature>
<dbReference type="SMART" id="SM00214">
    <property type="entry name" value="VWC"/>
    <property type="match status" value="1"/>
</dbReference>
<evidence type="ECO:0000313" key="5">
    <source>
        <dbReference type="EMBL" id="KAK3587640.1"/>
    </source>
</evidence>
<feature type="transmembrane region" description="Helical" evidence="2">
    <location>
        <begin position="121"/>
        <end position="143"/>
    </location>
</feature>
<feature type="compositionally biased region" description="Polar residues" evidence="1">
    <location>
        <begin position="285"/>
        <end position="299"/>
    </location>
</feature>
<keyword evidence="2" id="KW-0812">Transmembrane</keyword>
<feature type="region of interest" description="Disordered" evidence="1">
    <location>
        <begin position="184"/>
        <end position="225"/>
    </location>
</feature>
<feature type="compositionally biased region" description="Pro residues" evidence="1">
    <location>
        <begin position="187"/>
        <end position="197"/>
    </location>
</feature>
<feature type="region of interest" description="Disordered" evidence="1">
    <location>
        <begin position="882"/>
        <end position="912"/>
    </location>
</feature>
<dbReference type="Proteomes" id="UP001195483">
    <property type="component" value="Unassembled WGS sequence"/>
</dbReference>
<feature type="compositionally biased region" description="Basic and acidic residues" evidence="1">
    <location>
        <begin position="759"/>
        <end position="769"/>
    </location>
</feature>
<organism evidence="5 6">
    <name type="scientific">Potamilus streckersoni</name>
    <dbReference type="NCBI Taxonomy" id="2493646"/>
    <lineage>
        <taxon>Eukaryota</taxon>
        <taxon>Metazoa</taxon>
        <taxon>Spiralia</taxon>
        <taxon>Lophotrochozoa</taxon>
        <taxon>Mollusca</taxon>
        <taxon>Bivalvia</taxon>
        <taxon>Autobranchia</taxon>
        <taxon>Heteroconchia</taxon>
        <taxon>Palaeoheterodonta</taxon>
        <taxon>Unionida</taxon>
        <taxon>Unionoidea</taxon>
        <taxon>Unionidae</taxon>
        <taxon>Ambleminae</taxon>
        <taxon>Lampsilini</taxon>
        <taxon>Potamilus</taxon>
    </lineage>
</organism>
<reference evidence="5" key="1">
    <citation type="journal article" date="2021" name="Genome Biol. Evol.">
        <title>A High-Quality Reference Genome for a Parasitic Bivalve with Doubly Uniparental Inheritance (Bivalvia: Unionida).</title>
        <authorList>
            <person name="Smith C.H."/>
        </authorList>
    </citation>
    <scope>NUCLEOTIDE SEQUENCE</scope>
    <source>
        <strain evidence="5">CHS0354</strain>
    </source>
</reference>
<feature type="region of interest" description="Disordered" evidence="1">
    <location>
        <begin position="279"/>
        <end position="299"/>
    </location>
</feature>
<feature type="compositionally biased region" description="Polar residues" evidence="1">
    <location>
        <begin position="213"/>
        <end position="225"/>
    </location>
</feature>
<dbReference type="SUPFAM" id="SSF57603">
    <property type="entry name" value="FnI-like domain"/>
    <property type="match status" value="1"/>
</dbReference>
<feature type="domain" description="VWFC" evidence="4">
    <location>
        <begin position="21"/>
        <end position="81"/>
    </location>
</feature>
<dbReference type="PANTHER" id="PTHR15256:SF6">
    <property type="entry name" value="INTEGRAL MEMBRANE PROTEIN DGCR2_IDD"/>
    <property type="match status" value="1"/>
</dbReference>
<feature type="region of interest" description="Disordered" evidence="1">
    <location>
        <begin position="611"/>
        <end position="645"/>
    </location>
</feature>
<dbReference type="PANTHER" id="PTHR15256">
    <property type="entry name" value="INTEGRAL MEMBRANE PROTEIN DGCR2/IDD"/>
    <property type="match status" value="1"/>
</dbReference>
<dbReference type="InterPro" id="IPR042378">
    <property type="entry name" value="IDD"/>
</dbReference>
<evidence type="ECO:0000256" key="2">
    <source>
        <dbReference type="SAM" id="Phobius"/>
    </source>
</evidence>
<feature type="compositionally biased region" description="Basic residues" evidence="1">
    <location>
        <begin position="746"/>
        <end position="758"/>
    </location>
</feature>
<keyword evidence="2" id="KW-0472">Membrane</keyword>
<proteinExistence type="predicted"/>
<dbReference type="Pfam" id="PF23334">
    <property type="entry name" value="VWC2L_2nd"/>
    <property type="match status" value="1"/>
</dbReference>
<dbReference type="AlphaFoldDB" id="A0AAE0VSQ8"/>
<keyword evidence="2" id="KW-1133">Transmembrane helix</keyword>
<feature type="region of interest" description="Disordered" evidence="1">
    <location>
        <begin position="92"/>
        <end position="111"/>
    </location>
</feature>
<reference evidence="5" key="2">
    <citation type="journal article" date="2021" name="Genome Biol. Evol.">
        <title>Developing a high-quality reference genome for a parasitic bivalve with doubly uniparental inheritance (Bivalvia: Unionida).</title>
        <authorList>
            <person name="Smith C.H."/>
        </authorList>
    </citation>
    <scope>NUCLEOTIDE SEQUENCE</scope>
    <source>
        <strain evidence="5">CHS0354</strain>
        <tissue evidence="5">Mantle</tissue>
    </source>
</reference>
<feature type="region of interest" description="Disordered" evidence="1">
    <location>
        <begin position="696"/>
        <end position="769"/>
    </location>
</feature>
<accession>A0AAE0VSQ8</accession>
<feature type="signal peptide" evidence="3">
    <location>
        <begin position="1"/>
        <end position="18"/>
    </location>
</feature>
<evidence type="ECO:0000256" key="1">
    <source>
        <dbReference type="SAM" id="MobiDB-lite"/>
    </source>
</evidence>
<dbReference type="EMBL" id="JAEAOA010001935">
    <property type="protein sequence ID" value="KAK3587640.1"/>
    <property type="molecule type" value="Genomic_DNA"/>
</dbReference>
<keyword evidence="6" id="KW-1185">Reference proteome</keyword>
<evidence type="ECO:0000313" key="6">
    <source>
        <dbReference type="Proteomes" id="UP001195483"/>
    </source>
</evidence>
<feature type="chain" id="PRO_5042002179" description="VWFC domain-containing protein" evidence="3">
    <location>
        <begin position="19"/>
        <end position="972"/>
    </location>
</feature>
<dbReference type="InterPro" id="IPR001007">
    <property type="entry name" value="VWF_dom"/>
</dbReference>
<reference evidence="5" key="3">
    <citation type="submission" date="2023-05" db="EMBL/GenBank/DDBJ databases">
        <authorList>
            <person name="Smith C.H."/>
        </authorList>
    </citation>
    <scope>NUCLEOTIDE SEQUENCE</scope>
    <source>
        <strain evidence="5">CHS0354</strain>
        <tissue evidence="5">Mantle</tissue>
    </source>
</reference>
<evidence type="ECO:0000259" key="4">
    <source>
        <dbReference type="SMART" id="SM00214"/>
    </source>
</evidence>
<gene>
    <name evidence="5" type="ORF">CHS0354_032847</name>
</gene>
<sequence length="972" mass="106996">MLFHIIATLAGLSGTVLTLNCTDWQGKPVSHGEEFYPKKEDLCFLCRCDRGFQTMCMTVSCSPPNCQKWEQVEGQCCKFKCLDNTAGPIDPEVHRPNYTGDSPGGGSGGTTVLTSDNLTDLGLRLVASTVTTFLILALLLFLIHRLRQRRLLMALRRYSRRQGRLDDVDSVSCTPDIYGLEYSSYMDPPPPYSPPKPSSIAPGEQPPPYEMVISSSQNNQDTSLPNVTSISEFQNHHSSRYSTDVANNNVTPAQEVDISNTNPGTMEIMLRLRNERNQNRLESRPSGSDDNVNSDQNSFDKVSEIPIVLSGIENRAIRNGDSFHGSDSGLNRVAVQRGNGKYIPRMSQSWAYSSSDTSQETFPSCSTFSSGYTRRVNGYIPQTRHMDCTEHLPSNNLEMHVNSSESTATNMFSIDRNNNSNAPARIVYAESLTNGQHTCGFAGTIRPGTASNVTLSATTESVYPLAMSESCHSGTVSGDLDDCSNFTILTAGDNSNQTDVESVRAVRRQETLHQLRLSHLLNSPIDSFDSPVSPLSLSPNDYPVQRSVSVTSDMSMFSVCSETGEKRQASHSGNIISNDAPYPINSYRSFLRSALNGQQSNIRVDNTINKSVSDSQNHSVTPTSSQFQGGDTSQPEQQVGNQSSDISSCIHEYSHQFINKSVKPGSERSFPSCCASDIACPSIEEACMPQDISHRALSEPGEHNSKDFQVSKSNHKSKMNRFSTGSLPLSKGPKLSILSHMSSHSGGKRSPRVKRSSSKSKDKVCMNDKRKTKQTDLVPVYLTSPCKCMDSYKEYGLSDNPVSKLDAKVVEKFRTDKCEDLMKPSTVSALNEAEVNHTYSPSARCGQECIGFLDGLHGNCHHSNSHKRSKLLGKDDMLVKTDDHGHQTASEKSWGKLSHSSMKSKHPHSSAGDRLFHEELESVLGKRRNIVLSSKSKNKKQTPKNGINFLGFSPSEFSHKEESVMENTCSYV</sequence>
<comment type="caution">
    <text evidence="5">The sequence shown here is derived from an EMBL/GenBank/DDBJ whole genome shotgun (WGS) entry which is preliminary data.</text>
</comment>
<dbReference type="GO" id="GO:0016020">
    <property type="term" value="C:membrane"/>
    <property type="evidence" value="ECO:0007669"/>
    <property type="project" value="TreeGrafter"/>
</dbReference>